<dbReference type="Proteomes" id="UP001150603">
    <property type="component" value="Unassembled WGS sequence"/>
</dbReference>
<evidence type="ECO:0000313" key="2">
    <source>
        <dbReference type="Proteomes" id="UP001150603"/>
    </source>
</evidence>
<keyword evidence="2" id="KW-1185">Reference proteome</keyword>
<proteinExistence type="predicted"/>
<reference evidence="1" key="1">
    <citation type="submission" date="2022-07" db="EMBL/GenBank/DDBJ databases">
        <title>Phylogenomic reconstructions and comparative analyses of Kickxellomycotina fungi.</title>
        <authorList>
            <person name="Reynolds N.K."/>
            <person name="Stajich J.E."/>
            <person name="Barry K."/>
            <person name="Grigoriev I.V."/>
            <person name="Crous P."/>
            <person name="Smith M.E."/>
        </authorList>
    </citation>
    <scope>NUCLEOTIDE SEQUENCE</scope>
    <source>
        <strain evidence="1">NRRL 5244</strain>
    </source>
</reference>
<feature type="non-terminal residue" evidence="1">
    <location>
        <position position="85"/>
    </location>
</feature>
<gene>
    <name evidence="1" type="primary">YPD1_2</name>
    <name evidence="1" type="ORF">FBU59_004611</name>
</gene>
<organism evidence="1 2">
    <name type="scientific">Linderina macrospora</name>
    <dbReference type="NCBI Taxonomy" id="4868"/>
    <lineage>
        <taxon>Eukaryota</taxon>
        <taxon>Fungi</taxon>
        <taxon>Fungi incertae sedis</taxon>
        <taxon>Zoopagomycota</taxon>
        <taxon>Kickxellomycotina</taxon>
        <taxon>Kickxellomycetes</taxon>
        <taxon>Kickxellales</taxon>
        <taxon>Kickxellaceae</taxon>
        <taxon>Linderina</taxon>
    </lineage>
</organism>
<sequence>MTDTSDSTESDELGTSILDLDVFDQLISMDDEEDEFSKQIVYNYFEQAETTFSNMEKAIKARDLARLSELGHFLKGSSASIGIKC</sequence>
<accession>A0ACC1J4Y4</accession>
<evidence type="ECO:0000313" key="1">
    <source>
        <dbReference type="EMBL" id="KAJ1937909.1"/>
    </source>
</evidence>
<protein>
    <submittedName>
        <fullName evidence="1">Phosphorelay intermediate protein</fullName>
    </submittedName>
</protein>
<dbReference type="EMBL" id="JANBPW010003353">
    <property type="protein sequence ID" value="KAJ1937909.1"/>
    <property type="molecule type" value="Genomic_DNA"/>
</dbReference>
<comment type="caution">
    <text evidence="1">The sequence shown here is derived from an EMBL/GenBank/DDBJ whole genome shotgun (WGS) entry which is preliminary data.</text>
</comment>
<name>A0ACC1J4Y4_9FUNG</name>